<sequence>MQTKQYPFLDSDVSRMLNTNHIELPKMKWPEEVGKTDDPKYCKYHRLVGHPIHDCFIFKDKVMQLARQGKISLEKDNAASNLITITFGSFDVMTELGDKTSCNMTQEEETLFREDYFSNMGIPDEESMSAITFTDEDLLLGSKPHNRLLFVTCYAPESHFTDAKYYLGITKAKQGSSAGKFEQQISQDEGKTTTLAGGCRNDSKEKSSLAGFDSLKELKRYALGKLSPETEGGQTHGLNATQKMLREKGHSVQNSRSDLDFTPHNPVRITIKRASTNYTVEEEYSSTNGNKEKKVERISVFDSLGPHRRLKCKKAKSQGLNISAKPWKRTRESQVHQKLQSLIPSRMKRRSNLIISYDKVLKVKLQTIIFTKAQEDKDDDKESDSIEEEDAEITPPELKEGVKTTVDELKEINLGDVENPRPIHISALLTNDEEEAYVELLHEFKDVFTSSYKEMPGLHPKVAVHQLSIRKRARPVKQAQHRF</sequence>
<reference evidence="2" key="1">
    <citation type="submission" date="2020-06" db="EMBL/GenBank/DDBJ databases">
        <authorList>
            <person name="Li T."/>
            <person name="Hu X."/>
            <person name="Zhang T."/>
            <person name="Song X."/>
            <person name="Zhang H."/>
            <person name="Dai N."/>
            <person name="Sheng W."/>
            <person name="Hou X."/>
            <person name="Wei L."/>
        </authorList>
    </citation>
    <scope>NUCLEOTIDE SEQUENCE</scope>
    <source>
        <strain evidence="2">KEN8</strain>
        <tissue evidence="2">Leaf</tissue>
    </source>
</reference>
<dbReference type="PANTHER" id="PTHR33437:SF2">
    <property type="entry name" value="OS06G0361200 PROTEIN"/>
    <property type="match status" value="1"/>
</dbReference>
<feature type="region of interest" description="Disordered" evidence="1">
    <location>
        <begin position="376"/>
        <end position="398"/>
    </location>
</feature>
<proteinExistence type="predicted"/>
<name>A0AAW2K2M9_9LAMI</name>
<evidence type="ECO:0000313" key="2">
    <source>
        <dbReference type="EMBL" id="KAL0300175.1"/>
    </source>
</evidence>
<dbReference type="AlphaFoldDB" id="A0AAW2K2M9"/>
<organism evidence="2">
    <name type="scientific">Sesamum calycinum</name>
    <dbReference type="NCBI Taxonomy" id="2727403"/>
    <lineage>
        <taxon>Eukaryota</taxon>
        <taxon>Viridiplantae</taxon>
        <taxon>Streptophyta</taxon>
        <taxon>Embryophyta</taxon>
        <taxon>Tracheophyta</taxon>
        <taxon>Spermatophyta</taxon>
        <taxon>Magnoliopsida</taxon>
        <taxon>eudicotyledons</taxon>
        <taxon>Gunneridae</taxon>
        <taxon>Pentapetalae</taxon>
        <taxon>asterids</taxon>
        <taxon>lamiids</taxon>
        <taxon>Lamiales</taxon>
        <taxon>Pedaliaceae</taxon>
        <taxon>Sesamum</taxon>
    </lineage>
</organism>
<reference evidence="2" key="2">
    <citation type="journal article" date="2024" name="Plant">
        <title>Genomic evolution and insights into agronomic trait innovations of Sesamum species.</title>
        <authorList>
            <person name="Miao H."/>
            <person name="Wang L."/>
            <person name="Qu L."/>
            <person name="Liu H."/>
            <person name="Sun Y."/>
            <person name="Le M."/>
            <person name="Wang Q."/>
            <person name="Wei S."/>
            <person name="Zheng Y."/>
            <person name="Lin W."/>
            <person name="Duan Y."/>
            <person name="Cao H."/>
            <person name="Xiong S."/>
            <person name="Wang X."/>
            <person name="Wei L."/>
            <person name="Li C."/>
            <person name="Ma Q."/>
            <person name="Ju M."/>
            <person name="Zhao R."/>
            <person name="Li G."/>
            <person name="Mu C."/>
            <person name="Tian Q."/>
            <person name="Mei H."/>
            <person name="Zhang T."/>
            <person name="Gao T."/>
            <person name="Zhang H."/>
        </authorList>
    </citation>
    <scope>NUCLEOTIDE SEQUENCE</scope>
    <source>
        <strain evidence="2">KEN8</strain>
    </source>
</reference>
<dbReference type="PANTHER" id="PTHR33437">
    <property type="entry name" value="OS06G0361200 PROTEIN"/>
    <property type="match status" value="1"/>
</dbReference>
<protein>
    <submittedName>
        <fullName evidence="2">Uncharacterized protein</fullName>
    </submittedName>
</protein>
<accession>A0AAW2K2M9</accession>
<feature type="compositionally biased region" description="Acidic residues" evidence="1">
    <location>
        <begin position="376"/>
        <end position="392"/>
    </location>
</feature>
<comment type="caution">
    <text evidence="2">The sequence shown here is derived from an EMBL/GenBank/DDBJ whole genome shotgun (WGS) entry which is preliminary data.</text>
</comment>
<dbReference type="EMBL" id="JACGWM010000705">
    <property type="protein sequence ID" value="KAL0300175.1"/>
    <property type="molecule type" value="Genomic_DNA"/>
</dbReference>
<gene>
    <name evidence="2" type="ORF">Scaly_2568300</name>
</gene>
<evidence type="ECO:0000256" key="1">
    <source>
        <dbReference type="SAM" id="MobiDB-lite"/>
    </source>
</evidence>